<comment type="pathway">
    <text evidence="1 10">Amino-acid biosynthesis; L-histidine biosynthesis; L-histidine from 5-phospho-alpha-D-ribose 1-diphosphate: step 5/9.</text>
</comment>
<evidence type="ECO:0000256" key="11">
    <source>
        <dbReference type="PIRSR" id="PIRSR000495-1"/>
    </source>
</evidence>
<organism evidence="13 14">
    <name type="scientific">Aliarcobacter cryaerophilus</name>
    <dbReference type="NCBI Taxonomy" id="28198"/>
    <lineage>
        <taxon>Bacteria</taxon>
        <taxon>Pseudomonadati</taxon>
        <taxon>Campylobacterota</taxon>
        <taxon>Epsilonproteobacteria</taxon>
        <taxon>Campylobacterales</taxon>
        <taxon>Arcobacteraceae</taxon>
        <taxon>Aliarcobacter</taxon>
    </lineage>
</organism>
<comment type="caution">
    <text evidence="13">The sequence shown here is derived from an EMBL/GenBank/DDBJ whole genome shotgun (WGS) entry which is preliminary data.</text>
</comment>
<dbReference type="PIRSF" id="PIRSF000495">
    <property type="entry name" value="Amidotransf_hisH"/>
    <property type="match status" value="1"/>
</dbReference>
<evidence type="ECO:0000256" key="2">
    <source>
        <dbReference type="ARBA" id="ARBA00011152"/>
    </source>
</evidence>
<evidence type="ECO:0000256" key="1">
    <source>
        <dbReference type="ARBA" id="ARBA00005091"/>
    </source>
</evidence>
<dbReference type="GO" id="GO:0005737">
    <property type="term" value="C:cytoplasm"/>
    <property type="evidence" value="ECO:0007669"/>
    <property type="project" value="UniProtKB-SubCell"/>
</dbReference>
<dbReference type="AlphaFoldDB" id="A0A1V9VAK3"/>
<comment type="subunit">
    <text evidence="2 10">Heterodimer of HisH and HisF.</text>
</comment>
<protein>
    <recommendedName>
        <fullName evidence="10">Imidazole glycerol phosphate synthase subunit HisH</fullName>
        <ecNumber evidence="10">4.3.2.10</ecNumber>
    </recommendedName>
    <alternativeName>
        <fullName evidence="10">IGP synthase glutaminase subunit</fullName>
        <ecNumber evidence="10">3.5.1.2</ecNumber>
    </alternativeName>
    <alternativeName>
        <fullName evidence="10">IGP synthase subunit HisH</fullName>
    </alternativeName>
    <alternativeName>
        <fullName evidence="10">ImGP synthase subunit HisH</fullName>
        <shortName evidence="10">IGPS subunit HisH</shortName>
    </alternativeName>
</protein>
<dbReference type="InterPro" id="IPR017926">
    <property type="entry name" value="GATASE"/>
</dbReference>
<dbReference type="GO" id="GO:0000105">
    <property type="term" value="P:L-histidine biosynthetic process"/>
    <property type="evidence" value="ECO:0007669"/>
    <property type="project" value="UniProtKB-UniRule"/>
</dbReference>
<dbReference type="Proteomes" id="UP000192599">
    <property type="component" value="Unassembled WGS sequence"/>
</dbReference>
<comment type="function">
    <text evidence="10">IGPS catalyzes the conversion of PRFAR and glutamine to IGP, AICAR and glutamate. The HisH subunit catalyzes the hydrolysis of glutamine to glutamate and ammonia as part of the synthesis of IGP and AICAR. The resulting ammonia molecule is channeled to the active site of HisF.</text>
</comment>
<keyword evidence="6 10" id="KW-0368">Histidine biosynthesis</keyword>
<dbReference type="CDD" id="cd01748">
    <property type="entry name" value="GATase1_IGP_Synthase"/>
    <property type="match status" value="1"/>
</dbReference>
<keyword evidence="7 10" id="KW-0456">Lyase</keyword>
<keyword evidence="4 10" id="KW-0378">Hydrolase</keyword>
<evidence type="ECO:0000256" key="5">
    <source>
        <dbReference type="ARBA" id="ARBA00022962"/>
    </source>
</evidence>
<dbReference type="EMBL" id="LNTC01000130">
    <property type="protein sequence ID" value="OQR40994.1"/>
    <property type="molecule type" value="Genomic_DNA"/>
</dbReference>
<dbReference type="EC" id="4.3.2.10" evidence="10"/>
<evidence type="ECO:0000259" key="12">
    <source>
        <dbReference type="Pfam" id="PF00117"/>
    </source>
</evidence>
<evidence type="ECO:0000256" key="8">
    <source>
        <dbReference type="ARBA" id="ARBA00047838"/>
    </source>
</evidence>
<dbReference type="Pfam" id="PF00117">
    <property type="entry name" value="GATase"/>
    <property type="match status" value="1"/>
</dbReference>
<keyword evidence="5 10" id="KW-0315">Glutamine amidotransferase</keyword>
<dbReference type="InterPro" id="IPR010139">
    <property type="entry name" value="Imidazole-glycPsynth_HisH"/>
</dbReference>
<keyword evidence="3 10" id="KW-0028">Amino-acid biosynthesis</keyword>
<dbReference type="GO" id="GO:0016829">
    <property type="term" value="F:lyase activity"/>
    <property type="evidence" value="ECO:0007669"/>
    <property type="project" value="UniProtKB-KW"/>
</dbReference>
<comment type="subcellular location">
    <subcellularLocation>
        <location evidence="10">Cytoplasm</location>
    </subcellularLocation>
</comment>
<evidence type="ECO:0000256" key="7">
    <source>
        <dbReference type="ARBA" id="ARBA00023239"/>
    </source>
</evidence>
<evidence type="ECO:0000256" key="10">
    <source>
        <dbReference type="HAMAP-Rule" id="MF_00278"/>
    </source>
</evidence>
<dbReference type="EC" id="3.5.1.2" evidence="10"/>
<dbReference type="SUPFAM" id="SSF52317">
    <property type="entry name" value="Class I glutamine amidotransferase-like"/>
    <property type="match status" value="1"/>
</dbReference>
<dbReference type="PANTHER" id="PTHR42701:SF1">
    <property type="entry name" value="IMIDAZOLE GLYCEROL PHOSPHATE SYNTHASE SUBUNIT HISH"/>
    <property type="match status" value="1"/>
</dbReference>
<dbReference type="PROSITE" id="PS51274">
    <property type="entry name" value="GATASE_COBBQ"/>
    <property type="match status" value="1"/>
</dbReference>
<dbReference type="NCBIfam" id="TIGR01855">
    <property type="entry name" value="IMP_synth_hisH"/>
    <property type="match status" value="1"/>
</dbReference>
<dbReference type="UniPathway" id="UPA00031">
    <property type="reaction ID" value="UER00010"/>
</dbReference>
<feature type="active site" description="Nucleophile" evidence="10 11">
    <location>
        <position position="79"/>
    </location>
</feature>
<dbReference type="InterPro" id="IPR029062">
    <property type="entry name" value="Class_I_gatase-like"/>
</dbReference>
<evidence type="ECO:0000256" key="4">
    <source>
        <dbReference type="ARBA" id="ARBA00022801"/>
    </source>
</evidence>
<dbReference type="GO" id="GO:0004359">
    <property type="term" value="F:glutaminase activity"/>
    <property type="evidence" value="ECO:0007669"/>
    <property type="project" value="UniProtKB-EC"/>
</dbReference>
<feature type="active site" evidence="10 11">
    <location>
        <position position="185"/>
    </location>
</feature>
<dbReference type="Gene3D" id="3.40.50.880">
    <property type="match status" value="1"/>
</dbReference>
<gene>
    <name evidence="10" type="primary">hisH</name>
    <name evidence="13" type="ORF">AS859_08355</name>
</gene>
<comment type="catalytic activity">
    <reaction evidence="9 10">
        <text>L-glutamine + H2O = L-glutamate + NH4(+)</text>
        <dbReference type="Rhea" id="RHEA:15889"/>
        <dbReference type="ChEBI" id="CHEBI:15377"/>
        <dbReference type="ChEBI" id="CHEBI:28938"/>
        <dbReference type="ChEBI" id="CHEBI:29985"/>
        <dbReference type="ChEBI" id="CHEBI:58359"/>
        <dbReference type="EC" id="3.5.1.2"/>
    </reaction>
</comment>
<evidence type="ECO:0000313" key="14">
    <source>
        <dbReference type="Proteomes" id="UP000192599"/>
    </source>
</evidence>
<name>A0A1V9VAK3_9BACT</name>
<dbReference type="PANTHER" id="PTHR42701">
    <property type="entry name" value="IMIDAZOLE GLYCEROL PHOSPHATE SYNTHASE SUBUNIT HISH"/>
    <property type="match status" value="1"/>
</dbReference>
<evidence type="ECO:0000313" key="13">
    <source>
        <dbReference type="EMBL" id="OQR40994.1"/>
    </source>
</evidence>
<proteinExistence type="inferred from homology"/>
<reference evidence="13 14" key="1">
    <citation type="submission" date="2017-04" db="EMBL/GenBank/DDBJ databases">
        <title>Accumulation and expression of multiple antibiotic resistance genes in Arcobacter cryaerophilus that thrives in sewage.</title>
        <authorList>
            <person name="Millar J.A."/>
            <person name="Raghavan R."/>
        </authorList>
    </citation>
    <scope>NUCLEOTIDE SEQUENCE [LARGE SCALE GENOMIC DNA]</scope>
    <source>
        <strain evidence="13 14">AZT-1</strain>
    </source>
</reference>
<keyword evidence="10" id="KW-0963">Cytoplasm</keyword>
<comment type="catalytic activity">
    <reaction evidence="8 10">
        <text>5-[(5-phospho-1-deoxy-D-ribulos-1-ylimino)methylamino]-1-(5-phospho-beta-D-ribosyl)imidazole-4-carboxamide + L-glutamine = D-erythro-1-(imidazol-4-yl)glycerol 3-phosphate + 5-amino-1-(5-phospho-beta-D-ribosyl)imidazole-4-carboxamide + L-glutamate + H(+)</text>
        <dbReference type="Rhea" id="RHEA:24793"/>
        <dbReference type="ChEBI" id="CHEBI:15378"/>
        <dbReference type="ChEBI" id="CHEBI:29985"/>
        <dbReference type="ChEBI" id="CHEBI:58278"/>
        <dbReference type="ChEBI" id="CHEBI:58359"/>
        <dbReference type="ChEBI" id="CHEBI:58475"/>
        <dbReference type="ChEBI" id="CHEBI:58525"/>
        <dbReference type="EC" id="4.3.2.10"/>
    </reaction>
</comment>
<dbReference type="HAMAP" id="MF_00278">
    <property type="entry name" value="HisH"/>
    <property type="match status" value="1"/>
</dbReference>
<sequence length="201" mass="22636">MLGIIDYNMGNLASVYNACSKFTKDLKIVKNADDLKNLDKIILPGVGAYKDAMQHLEKSGLKDAILDFANSKKPLLGICLGMQLLFESSEEFGYTKGLGLIEGKVVKFDKSKMSSDLKIPHMGWNKTVNKDNPLFKNLQNPYLYFVHSYHVVTDDKYTIATTNYGYDFVSAVNKDNIFGFQPHPEKSHNNGLKILENFINL</sequence>
<dbReference type="PROSITE" id="PS51273">
    <property type="entry name" value="GATASE_TYPE_1"/>
    <property type="match status" value="1"/>
</dbReference>
<accession>A0A1V9VAK3</accession>
<feature type="domain" description="Glutamine amidotransferase" evidence="12">
    <location>
        <begin position="4"/>
        <end position="199"/>
    </location>
</feature>
<evidence type="ECO:0000256" key="9">
    <source>
        <dbReference type="ARBA" id="ARBA00049534"/>
    </source>
</evidence>
<evidence type="ECO:0000256" key="6">
    <source>
        <dbReference type="ARBA" id="ARBA00023102"/>
    </source>
</evidence>
<feature type="active site" evidence="10 11">
    <location>
        <position position="183"/>
    </location>
</feature>
<dbReference type="GO" id="GO:0000107">
    <property type="term" value="F:imidazoleglycerol-phosphate synthase activity"/>
    <property type="evidence" value="ECO:0007669"/>
    <property type="project" value="UniProtKB-UniRule"/>
</dbReference>
<evidence type="ECO:0000256" key="3">
    <source>
        <dbReference type="ARBA" id="ARBA00022605"/>
    </source>
</evidence>